<feature type="transmembrane region" description="Helical" evidence="1">
    <location>
        <begin position="128"/>
        <end position="148"/>
    </location>
</feature>
<evidence type="ECO:0000313" key="3">
    <source>
        <dbReference type="Proteomes" id="UP001549749"/>
    </source>
</evidence>
<sequence>MATKKGLTNIIVAFLFSLLIPIIGYYYLGTLYASIFLIGYLGGFILWILIPSRTSWALLKTPYWLTLLAFLFLHKVEENRMKFFEVVSEKITGGTVPEFGVGLVIGLLILPIGAWLVIPLLLKRKHELGYYAIWTLFASMGISELAHYFFPLMTNDPYGYFPGMLSVVVLAPLAWWGMYRLVKKGPKTA</sequence>
<name>A0ABV2TEJ3_9BACT</name>
<dbReference type="EMBL" id="JBEXAC010000004">
    <property type="protein sequence ID" value="MET7001451.1"/>
    <property type="molecule type" value="Genomic_DNA"/>
</dbReference>
<feature type="transmembrane region" description="Helical" evidence="1">
    <location>
        <begin position="32"/>
        <end position="50"/>
    </location>
</feature>
<feature type="transmembrane region" description="Helical" evidence="1">
    <location>
        <begin position="57"/>
        <end position="74"/>
    </location>
</feature>
<evidence type="ECO:0000256" key="1">
    <source>
        <dbReference type="SAM" id="Phobius"/>
    </source>
</evidence>
<dbReference type="Proteomes" id="UP001549749">
    <property type="component" value="Unassembled WGS sequence"/>
</dbReference>
<comment type="caution">
    <text evidence="2">The sequence shown here is derived from an EMBL/GenBank/DDBJ whole genome shotgun (WGS) entry which is preliminary data.</text>
</comment>
<keyword evidence="1" id="KW-1133">Transmembrane helix</keyword>
<evidence type="ECO:0000313" key="2">
    <source>
        <dbReference type="EMBL" id="MET7001451.1"/>
    </source>
</evidence>
<keyword evidence="3" id="KW-1185">Reference proteome</keyword>
<reference evidence="2 3" key="1">
    <citation type="submission" date="2024-06" db="EMBL/GenBank/DDBJ databases">
        <title>Chitinophaga defluvii sp. nov., isolated from municipal sewage.</title>
        <authorList>
            <person name="Zhang L."/>
        </authorList>
    </citation>
    <scope>NUCLEOTIDE SEQUENCE [LARGE SCALE GENOMIC DNA]</scope>
    <source>
        <strain evidence="2 3">H8</strain>
    </source>
</reference>
<dbReference type="RefSeq" id="WP_354664023.1">
    <property type="nucleotide sequence ID" value="NZ_JBEXAC010000004.1"/>
</dbReference>
<organism evidence="2 3">
    <name type="scientific">Chitinophaga defluvii</name>
    <dbReference type="NCBI Taxonomy" id="3163343"/>
    <lineage>
        <taxon>Bacteria</taxon>
        <taxon>Pseudomonadati</taxon>
        <taxon>Bacteroidota</taxon>
        <taxon>Chitinophagia</taxon>
        <taxon>Chitinophagales</taxon>
        <taxon>Chitinophagaceae</taxon>
        <taxon>Chitinophaga</taxon>
    </lineage>
</organism>
<feature type="transmembrane region" description="Helical" evidence="1">
    <location>
        <begin position="99"/>
        <end position="121"/>
    </location>
</feature>
<feature type="transmembrane region" description="Helical" evidence="1">
    <location>
        <begin position="7"/>
        <end position="26"/>
    </location>
</feature>
<protein>
    <submittedName>
        <fullName evidence="2">Uncharacterized protein</fullName>
    </submittedName>
</protein>
<accession>A0ABV2TEJ3</accession>
<proteinExistence type="predicted"/>
<feature type="transmembrane region" description="Helical" evidence="1">
    <location>
        <begin position="160"/>
        <end position="179"/>
    </location>
</feature>
<gene>
    <name evidence="2" type="ORF">ABR189_28985</name>
</gene>
<keyword evidence="1" id="KW-0472">Membrane</keyword>
<keyword evidence="1" id="KW-0812">Transmembrane</keyword>